<feature type="region of interest" description="Disordered" evidence="1">
    <location>
        <begin position="157"/>
        <end position="182"/>
    </location>
</feature>
<evidence type="ECO:0000313" key="2">
    <source>
        <dbReference type="EMBL" id="MFM0002325.1"/>
    </source>
</evidence>
<comment type="caution">
    <text evidence="2">The sequence shown here is derived from an EMBL/GenBank/DDBJ whole genome shotgun (WGS) entry which is preliminary data.</text>
</comment>
<dbReference type="EMBL" id="JAQQEZ010000008">
    <property type="protein sequence ID" value="MFM0002325.1"/>
    <property type="molecule type" value="Genomic_DNA"/>
</dbReference>
<keyword evidence="3" id="KW-1185">Reference proteome</keyword>
<sequence length="359" mass="38786">MNRPLALIEGDLALPIPRPFDVLPPPFGSRRRQVQTMAQREPQPAPLTAAQQAIQDAVQHPSPPARRGPVPPGVKFLFFYKLPAQRDHSHRFAEQLAEARYYLNMGQVRPRSTRSDHMLGAAIFAGCSIALAWLLATCTTHDADRTTATTTAAAKSITQPVASADGSTMAPDPRERAKPAQPPVEFTRAIARSIPLAASSPKATSPIAVPTPNTAKASEVSRDTPKPQHVESLVPHPTARVSMHQDTASQAAKPRHRVPITHLSKLQADERPAPSHTAKPSGPGQPSTSQQPDWTARPPSATDTAERAALLDWAAQQRRANITTRARIPVPKDTDWSAHLTQRRITDDPEAFGTSGAGK</sequence>
<feature type="compositionally biased region" description="Basic and acidic residues" evidence="1">
    <location>
        <begin position="219"/>
        <end position="229"/>
    </location>
</feature>
<name>A0ABW9AP10_9BURK</name>
<gene>
    <name evidence="2" type="ORF">PQR57_14995</name>
</gene>
<proteinExistence type="predicted"/>
<evidence type="ECO:0000256" key="1">
    <source>
        <dbReference type="SAM" id="MobiDB-lite"/>
    </source>
</evidence>
<evidence type="ECO:0000313" key="3">
    <source>
        <dbReference type="Proteomes" id="UP001629230"/>
    </source>
</evidence>
<feature type="region of interest" description="Disordered" evidence="1">
    <location>
        <begin position="197"/>
        <end position="305"/>
    </location>
</feature>
<protein>
    <submittedName>
        <fullName evidence="2">Uncharacterized protein</fullName>
    </submittedName>
</protein>
<dbReference type="RefSeq" id="WP_408177678.1">
    <property type="nucleotide sequence ID" value="NZ_JAQQEZ010000008.1"/>
</dbReference>
<dbReference type="Proteomes" id="UP001629230">
    <property type="component" value="Unassembled WGS sequence"/>
</dbReference>
<feature type="compositionally biased region" description="Polar residues" evidence="1">
    <location>
        <begin position="284"/>
        <end position="293"/>
    </location>
</feature>
<accession>A0ABW9AP10</accession>
<reference evidence="2 3" key="1">
    <citation type="journal article" date="2024" name="Chem. Sci.">
        <title>Discovery of megapolipeptins by genome mining of a Burkholderiales bacteria collection.</title>
        <authorList>
            <person name="Paulo B.S."/>
            <person name="Recchia M.J.J."/>
            <person name="Lee S."/>
            <person name="Fergusson C.H."/>
            <person name="Romanowski S.B."/>
            <person name="Hernandez A."/>
            <person name="Krull N."/>
            <person name="Liu D.Y."/>
            <person name="Cavanagh H."/>
            <person name="Bos A."/>
            <person name="Gray C.A."/>
            <person name="Murphy B.T."/>
            <person name="Linington R.G."/>
            <person name="Eustaquio A.S."/>
        </authorList>
    </citation>
    <scope>NUCLEOTIDE SEQUENCE [LARGE SCALE GENOMIC DNA]</scope>
    <source>
        <strain evidence="2 3">RL17-350-BIC-A</strain>
    </source>
</reference>
<organism evidence="2 3">
    <name type="scientific">Paraburkholderia dipogonis</name>
    <dbReference type="NCBI Taxonomy" id="1211383"/>
    <lineage>
        <taxon>Bacteria</taxon>
        <taxon>Pseudomonadati</taxon>
        <taxon>Pseudomonadota</taxon>
        <taxon>Betaproteobacteria</taxon>
        <taxon>Burkholderiales</taxon>
        <taxon>Burkholderiaceae</taxon>
        <taxon>Paraburkholderia</taxon>
    </lineage>
</organism>
<feature type="region of interest" description="Disordered" evidence="1">
    <location>
        <begin position="319"/>
        <end position="359"/>
    </location>
</feature>